<dbReference type="Proteomes" id="UP001318860">
    <property type="component" value="Unassembled WGS sequence"/>
</dbReference>
<accession>A0ABR0W7U0</accession>
<reference evidence="2 3" key="1">
    <citation type="journal article" date="2021" name="Comput. Struct. Biotechnol. J.">
        <title>De novo genome assembly of the potent medicinal plant Rehmannia glutinosa using nanopore technology.</title>
        <authorList>
            <person name="Ma L."/>
            <person name="Dong C."/>
            <person name="Song C."/>
            <person name="Wang X."/>
            <person name="Zheng X."/>
            <person name="Niu Y."/>
            <person name="Chen S."/>
            <person name="Feng W."/>
        </authorList>
    </citation>
    <scope>NUCLEOTIDE SEQUENCE [LARGE SCALE GENOMIC DNA]</scope>
    <source>
        <strain evidence="2">DH-2019</strain>
    </source>
</reference>
<organism evidence="2 3">
    <name type="scientific">Rehmannia glutinosa</name>
    <name type="common">Chinese foxglove</name>
    <dbReference type="NCBI Taxonomy" id="99300"/>
    <lineage>
        <taxon>Eukaryota</taxon>
        <taxon>Viridiplantae</taxon>
        <taxon>Streptophyta</taxon>
        <taxon>Embryophyta</taxon>
        <taxon>Tracheophyta</taxon>
        <taxon>Spermatophyta</taxon>
        <taxon>Magnoliopsida</taxon>
        <taxon>eudicotyledons</taxon>
        <taxon>Gunneridae</taxon>
        <taxon>Pentapetalae</taxon>
        <taxon>asterids</taxon>
        <taxon>lamiids</taxon>
        <taxon>Lamiales</taxon>
        <taxon>Orobanchaceae</taxon>
        <taxon>Rehmannieae</taxon>
        <taxon>Rehmannia</taxon>
    </lineage>
</organism>
<sequence>MIVLNITTIKLLQMIVSTTLRSRSLRVRSFDETRFPPPHRTALFAVVVKCRRRGRDIVRVHNDKVVNILLEKRPFLVPPQFAKALVEAKCPRSCVCRDILAIALRWRFCPFAYKLLLPNIFKGCYKFTQTLSYYHSSHKIWKAIKGSSQLLLIAKMRVGEQHICERSSTQFSKEQLGARPQDKCTPGKVGGARSSDLRAFCARSCARLVRTFSYVVRVAHIDTCATLNYVNLECVPCLVRPSLRAPIAHRDLPCARLRALSARPPDYVWVEIANRSMINLLMVNRVGSNSIWPDICITIQVDVHKKHSSWSSRIHSQKSASSKSWMNKGPLEPRQSRESVEELHMDEDGRKKYRFLSSYLGNVTLYFDDKLKLTYVQAFIHTAANNKRKAWTSKLIGPFLCFKGSGAEKNGPSARNALNKVEYRRR</sequence>
<evidence type="ECO:0000313" key="2">
    <source>
        <dbReference type="EMBL" id="KAK6143079.1"/>
    </source>
</evidence>
<comment type="caution">
    <text evidence="2">The sequence shown here is derived from an EMBL/GenBank/DDBJ whole genome shotgun (WGS) entry which is preliminary data.</text>
</comment>
<name>A0ABR0W7U0_REHGL</name>
<proteinExistence type="predicted"/>
<keyword evidence="3" id="KW-1185">Reference proteome</keyword>
<evidence type="ECO:0000256" key="1">
    <source>
        <dbReference type="SAM" id="MobiDB-lite"/>
    </source>
</evidence>
<dbReference type="EMBL" id="JABTTQ020000013">
    <property type="protein sequence ID" value="KAK6143079.1"/>
    <property type="molecule type" value="Genomic_DNA"/>
</dbReference>
<evidence type="ECO:0000313" key="3">
    <source>
        <dbReference type="Proteomes" id="UP001318860"/>
    </source>
</evidence>
<feature type="region of interest" description="Disordered" evidence="1">
    <location>
        <begin position="312"/>
        <end position="339"/>
    </location>
</feature>
<feature type="compositionally biased region" description="Polar residues" evidence="1">
    <location>
        <begin position="312"/>
        <end position="325"/>
    </location>
</feature>
<gene>
    <name evidence="2" type="ORF">DH2020_023427</name>
</gene>
<protein>
    <submittedName>
        <fullName evidence="2">Uncharacterized protein</fullName>
    </submittedName>
</protein>